<dbReference type="EMBL" id="MK551187">
    <property type="protein sequence ID" value="QCH03264.1"/>
    <property type="molecule type" value="Genomic_DNA"/>
</dbReference>
<feature type="transmembrane region" description="Helical" evidence="1">
    <location>
        <begin position="388"/>
        <end position="417"/>
    </location>
</feature>
<keyword evidence="1" id="KW-1133">Transmembrane helix</keyword>
<sequence>MIISKRGKVITSLILIFFGVVYLYVFLLQPENSYFGYKKISFDVRYFLWVFIFGGLTLFYVPKEYDRPSSFFVLLQILLCVMPFVILPVIYGGDVWDWHGVLTYFVVFSPIVLVTLASRIKINKIPKIVLNLNSNSIFIIVLIFCLSVIVIAFSNAPTSAGFSYATSYVRRLEGRDCYPAGSFIAYSCSIVMNGLAPLLAFWAGCYSERFKFVISIIIWLSFYYLVGVKFPLFMIVLSYFFGRFCLRGESFRIINLLMISLLALVFFSLIESTFFEYSYIADYLLRRPFTIPPFIISAFQHFISYAYNHNDWFLLSGYTGVGDVTFYVGEHFLGHAGMNANTNAFLVALTSGGVIKYVVTCLIVSVYFKVVDEVYLKYKKQSMLFCGFIYSLLLMEQSATTIFLSSGIMFVFILSLITSENRGTYFDN</sequence>
<keyword evidence="1" id="KW-0812">Transmembrane</keyword>
<name>A0A4D6U7S6_PLESH</name>
<feature type="transmembrane region" description="Helical" evidence="1">
    <location>
        <begin position="253"/>
        <end position="277"/>
    </location>
</feature>
<feature type="transmembrane region" description="Helical" evidence="1">
    <location>
        <begin position="71"/>
        <end position="92"/>
    </location>
</feature>
<feature type="transmembrane region" description="Helical" evidence="1">
    <location>
        <begin position="289"/>
        <end position="307"/>
    </location>
</feature>
<feature type="transmembrane region" description="Helical" evidence="1">
    <location>
        <begin position="98"/>
        <end position="117"/>
    </location>
</feature>
<feature type="transmembrane region" description="Helical" evidence="1">
    <location>
        <begin position="9"/>
        <end position="26"/>
    </location>
</feature>
<feature type="transmembrane region" description="Helical" evidence="1">
    <location>
        <begin position="183"/>
        <end position="204"/>
    </location>
</feature>
<dbReference type="AlphaFoldDB" id="A0A4D6U7S6"/>
<feature type="transmembrane region" description="Helical" evidence="1">
    <location>
        <begin position="46"/>
        <end position="62"/>
    </location>
</feature>
<feature type="transmembrane region" description="Helical" evidence="1">
    <location>
        <begin position="129"/>
        <end position="153"/>
    </location>
</feature>
<keyword evidence="1" id="KW-0472">Membrane</keyword>
<reference evidence="2" key="1">
    <citation type="journal article" date="2019" name="Front. Microbiol.">
        <title>O-Antigen Gene Clusters of Plesiomonas shigelloides Serogroups and Its Application in Development of a Molecular Serotyping Scheme.</title>
        <authorList>
            <person name="Xi D."/>
            <person name="Wang X."/>
            <person name="Ning K."/>
            <person name="Liu Q."/>
            <person name="Jing F."/>
            <person name="Guo X."/>
            <person name="Cao B."/>
        </authorList>
    </citation>
    <scope>NUCLEOTIDE SEQUENCE</scope>
    <source>
        <strain evidence="2">O34H34</strain>
    </source>
</reference>
<feature type="transmembrane region" description="Helical" evidence="1">
    <location>
        <begin position="313"/>
        <end position="333"/>
    </location>
</feature>
<feature type="transmembrane region" description="Helical" evidence="1">
    <location>
        <begin position="345"/>
        <end position="368"/>
    </location>
</feature>
<accession>A0A4D6U7S6</accession>
<dbReference type="RefSeq" id="WP_152135426.1">
    <property type="nucleotide sequence ID" value="NZ_WEKA01000003.1"/>
</dbReference>
<proteinExistence type="predicted"/>
<protein>
    <submittedName>
        <fullName evidence="2">B-band O-antigen polymerase</fullName>
    </submittedName>
</protein>
<evidence type="ECO:0000256" key="1">
    <source>
        <dbReference type="SAM" id="Phobius"/>
    </source>
</evidence>
<evidence type="ECO:0000313" key="2">
    <source>
        <dbReference type="EMBL" id="QCH03264.1"/>
    </source>
</evidence>
<gene>
    <name evidence="2" type="primary">wzy</name>
</gene>
<feature type="transmembrane region" description="Helical" evidence="1">
    <location>
        <begin position="216"/>
        <end position="241"/>
    </location>
</feature>
<organism evidence="2">
    <name type="scientific">Plesiomonas shigelloides</name>
    <name type="common">Aeromonas shigelloides</name>
    <dbReference type="NCBI Taxonomy" id="703"/>
    <lineage>
        <taxon>Bacteria</taxon>
        <taxon>Pseudomonadati</taxon>
        <taxon>Pseudomonadota</taxon>
        <taxon>Gammaproteobacteria</taxon>
        <taxon>Enterobacterales</taxon>
        <taxon>Enterobacteriaceae</taxon>
        <taxon>Plesiomonas</taxon>
    </lineage>
</organism>